<reference evidence="1 2" key="1">
    <citation type="submission" date="2018-12" db="EMBL/GenBank/DDBJ databases">
        <authorList>
            <consortium name="Pathogen Informatics"/>
        </authorList>
    </citation>
    <scope>NUCLEOTIDE SEQUENCE [LARGE SCALE GENOMIC DNA]</scope>
    <source>
        <strain evidence="1 2">NCTC10126</strain>
    </source>
</reference>
<proteinExistence type="predicted"/>
<dbReference type="SUPFAM" id="SSF56300">
    <property type="entry name" value="Metallo-dependent phosphatases"/>
    <property type="match status" value="1"/>
</dbReference>
<name>A0A3P8KDJ8_9BACT</name>
<dbReference type="Proteomes" id="UP000280036">
    <property type="component" value="Unassembled WGS sequence"/>
</dbReference>
<organism evidence="1 2">
    <name type="scientific">Mycoplasmopsis caviae</name>
    <dbReference type="NCBI Taxonomy" id="55603"/>
    <lineage>
        <taxon>Bacteria</taxon>
        <taxon>Bacillati</taxon>
        <taxon>Mycoplasmatota</taxon>
        <taxon>Mycoplasmoidales</taxon>
        <taxon>Metamycoplasmataceae</taxon>
        <taxon>Mycoplasmopsis</taxon>
    </lineage>
</organism>
<dbReference type="InterPro" id="IPR029052">
    <property type="entry name" value="Metallo-depent_PP-like"/>
</dbReference>
<protein>
    <submittedName>
        <fullName evidence="1">Bifunctional 2',3'-cyclic nucleotide 2'-phosphodiesterase/3'-nucleotidase protein</fullName>
    </submittedName>
</protein>
<dbReference type="AlphaFoldDB" id="A0A3P8KDJ8"/>
<evidence type="ECO:0000313" key="2">
    <source>
        <dbReference type="Proteomes" id="UP000280036"/>
    </source>
</evidence>
<dbReference type="EMBL" id="UZVY01000007">
    <property type="protein sequence ID" value="VDR42604.1"/>
    <property type="molecule type" value="Genomic_DNA"/>
</dbReference>
<gene>
    <name evidence="1" type="ORF">NCTC10126_01131</name>
</gene>
<sequence>MDKAGTRPYTPYLIKELTNGLKLPLIGITTPDSAILQHPKNSVNVNFVDPVMQQKKYCKKLDKDIQMLILQSH</sequence>
<dbReference type="Gene3D" id="3.60.21.10">
    <property type="match status" value="1"/>
</dbReference>
<accession>A0A3P8KDJ8</accession>
<evidence type="ECO:0000313" key="1">
    <source>
        <dbReference type="EMBL" id="VDR42604.1"/>
    </source>
</evidence>